<comment type="caution">
    <text evidence="7">The sequence shown here is derived from an EMBL/GenBank/DDBJ whole genome shotgun (WGS) entry which is preliminary data.</text>
</comment>
<organism evidence="7 8">
    <name type="scientific">Isachenkonia alkalipeptolytica</name>
    <dbReference type="NCBI Taxonomy" id="2565777"/>
    <lineage>
        <taxon>Bacteria</taxon>
        <taxon>Bacillati</taxon>
        <taxon>Bacillota</taxon>
        <taxon>Clostridia</taxon>
        <taxon>Eubacteriales</taxon>
        <taxon>Clostridiaceae</taxon>
        <taxon>Isachenkonia</taxon>
    </lineage>
</organism>
<dbReference type="AlphaFoldDB" id="A0AA44BEQ7"/>
<protein>
    <submittedName>
        <fullName evidence="7">Branched-chain amino acid ABC transporter permease</fullName>
    </submittedName>
</protein>
<proteinExistence type="predicted"/>
<sequence>MILKKDLSKNMMIFLGLLLAALLILPHVSTLSTTTLFSRIFIMAIYAMSYDILRGYMGFINLGHALFFGSGAYIVGILFNNIGNTFPMFMLAIVITLVYSSVAAFIMGKIVFRSKGGGAASVVAGAMTTLALGEIVRHTAERWRDVTMGADGLSFRIPPIFSDRTMFYYYALVFLIVMTLVLRQFINSPTGRVLMSIRENEQRAEFLGFDTEKYKLIGLQVAGIASGFSGVMFGVLNRFVNTELLTVQQTLNALLMTLVGGTGTLYGAIIGSGFVNIVQSQLLNFRSVHPIFERWLLFFGAMYVIVVIFMPKGFMGLYYSITDKRKAKIKNHAIKQTAEK</sequence>
<dbReference type="PANTHER" id="PTHR30482:SF17">
    <property type="entry name" value="ABC TRANSPORTER ATP-BINDING PROTEIN"/>
    <property type="match status" value="1"/>
</dbReference>
<dbReference type="GO" id="GO:0005886">
    <property type="term" value="C:plasma membrane"/>
    <property type="evidence" value="ECO:0007669"/>
    <property type="project" value="UniProtKB-SubCell"/>
</dbReference>
<keyword evidence="8" id="KW-1185">Reference proteome</keyword>
<evidence type="ECO:0000313" key="8">
    <source>
        <dbReference type="Proteomes" id="UP000449710"/>
    </source>
</evidence>
<dbReference type="Pfam" id="PF02653">
    <property type="entry name" value="BPD_transp_2"/>
    <property type="match status" value="1"/>
</dbReference>
<dbReference type="PANTHER" id="PTHR30482">
    <property type="entry name" value="HIGH-AFFINITY BRANCHED-CHAIN AMINO ACID TRANSPORT SYSTEM PERMEASE"/>
    <property type="match status" value="1"/>
</dbReference>
<keyword evidence="3 6" id="KW-0812">Transmembrane</keyword>
<evidence type="ECO:0000256" key="4">
    <source>
        <dbReference type="ARBA" id="ARBA00022989"/>
    </source>
</evidence>
<evidence type="ECO:0000256" key="5">
    <source>
        <dbReference type="ARBA" id="ARBA00023136"/>
    </source>
</evidence>
<comment type="subcellular location">
    <subcellularLocation>
        <location evidence="1">Cell membrane</location>
        <topology evidence="1">Multi-pass membrane protein</topology>
    </subcellularLocation>
</comment>
<gene>
    <name evidence="7" type="ORF">ISALK_07990</name>
</gene>
<dbReference type="EMBL" id="SUMG01000008">
    <property type="protein sequence ID" value="NBG88440.1"/>
    <property type="molecule type" value="Genomic_DNA"/>
</dbReference>
<feature type="transmembrane region" description="Helical" evidence="6">
    <location>
        <begin position="295"/>
        <end position="321"/>
    </location>
</feature>
<dbReference type="InterPro" id="IPR001851">
    <property type="entry name" value="ABC_transp_permease"/>
</dbReference>
<dbReference type="InterPro" id="IPR043428">
    <property type="entry name" value="LivM-like"/>
</dbReference>
<evidence type="ECO:0000256" key="2">
    <source>
        <dbReference type="ARBA" id="ARBA00022475"/>
    </source>
</evidence>
<feature type="transmembrane region" description="Helical" evidence="6">
    <location>
        <begin position="217"/>
        <end position="239"/>
    </location>
</feature>
<name>A0AA44BEQ7_9CLOT</name>
<dbReference type="Proteomes" id="UP000449710">
    <property type="component" value="Unassembled WGS sequence"/>
</dbReference>
<reference evidence="7 8" key="1">
    <citation type="submission" date="2019-04" db="EMBL/GenBank/DDBJ databases">
        <title>Isachenkonia alkalipeptolytica gen. nov. sp. nov. a new anaerobic, alkiliphilic organothrophic bacterium capable to reduce synthesized ferrihydrite isolated from a soda lake.</title>
        <authorList>
            <person name="Toshchakov S.V."/>
            <person name="Zavarzina D.G."/>
            <person name="Zhilina T.N."/>
            <person name="Kostrikina N.A."/>
            <person name="Kublanov I.V."/>
        </authorList>
    </citation>
    <scope>NUCLEOTIDE SEQUENCE [LARGE SCALE GENOMIC DNA]</scope>
    <source>
        <strain evidence="7 8">Z-1701</strain>
    </source>
</reference>
<keyword evidence="5 6" id="KW-0472">Membrane</keyword>
<feature type="transmembrane region" description="Helical" evidence="6">
    <location>
        <begin position="251"/>
        <end position="275"/>
    </location>
</feature>
<keyword evidence="4 6" id="KW-1133">Transmembrane helix</keyword>
<accession>A0AA44BEQ7</accession>
<evidence type="ECO:0000256" key="3">
    <source>
        <dbReference type="ARBA" id="ARBA00022692"/>
    </source>
</evidence>
<evidence type="ECO:0000256" key="6">
    <source>
        <dbReference type="SAM" id="Phobius"/>
    </source>
</evidence>
<feature type="transmembrane region" description="Helical" evidence="6">
    <location>
        <begin position="88"/>
        <end position="107"/>
    </location>
</feature>
<dbReference type="GO" id="GO:0015658">
    <property type="term" value="F:branched-chain amino acid transmembrane transporter activity"/>
    <property type="evidence" value="ECO:0007669"/>
    <property type="project" value="InterPro"/>
</dbReference>
<dbReference type="RefSeq" id="WP_160721031.1">
    <property type="nucleotide sequence ID" value="NZ_SUMG01000008.1"/>
</dbReference>
<feature type="transmembrane region" description="Helical" evidence="6">
    <location>
        <begin position="167"/>
        <end position="186"/>
    </location>
</feature>
<evidence type="ECO:0000256" key="1">
    <source>
        <dbReference type="ARBA" id="ARBA00004651"/>
    </source>
</evidence>
<dbReference type="CDD" id="cd06581">
    <property type="entry name" value="TM_PBP1_LivM_like"/>
    <property type="match status" value="1"/>
</dbReference>
<keyword evidence="2" id="KW-1003">Cell membrane</keyword>
<evidence type="ECO:0000313" key="7">
    <source>
        <dbReference type="EMBL" id="NBG88440.1"/>
    </source>
</evidence>
<feature type="transmembrane region" description="Helical" evidence="6">
    <location>
        <begin position="64"/>
        <end position="82"/>
    </location>
</feature>